<dbReference type="PANTHER" id="PTHR43124:SF3">
    <property type="entry name" value="CHLORAMPHENICOL EFFLUX PUMP RV0191"/>
    <property type="match status" value="1"/>
</dbReference>
<evidence type="ECO:0000256" key="2">
    <source>
        <dbReference type="ARBA" id="ARBA00022475"/>
    </source>
</evidence>
<dbReference type="GO" id="GO:0022857">
    <property type="term" value="F:transmembrane transporter activity"/>
    <property type="evidence" value="ECO:0007669"/>
    <property type="project" value="InterPro"/>
</dbReference>
<keyword evidence="9" id="KW-1185">Reference proteome</keyword>
<dbReference type="PROSITE" id="PS50850">
    <property type="entry name" value="MFS"/>
    <property type="match status" value="1"/>
</dbReference>
<dbReference type="InterPro" id="IPR050189">
    <property type="entry name" value="MFS_Efflux_Transporters"/>
</dbReference>
<dbReference type="Gene3D" id="1.20.1250.20">
    <property type="entry name" value="MFS general substrate transporter like domains"/>
    <property type="match status" value="2"/>
</dbReference>
<feature type="transmembrane region" description="Helical" evidence="6">
    <location>
        <begin position="157"/>
        <end position="179"/>
    </location>
</feature>
<feature type="transmembrane region" description="Helical" evidence="6">
    <location>
        <begin position="287"/>
        <end position="310"/>
    </location>
</feature>
<feature type="transmembrane region" description="Helical" evidence="6">
    <location>
        <begin position="322"/>
        <end position="342"/>
    </location>
</feature>
<comment type="subcellular location">
    <subcellularLocation>
        <location evidence="1">Cell membrane</location>
        <topology evidence="1">Multi-pass membrane protein</topology>
    </subcellularLocation>
</comment>
<proteinExistence type="predicted"/>
<keyword evidence="3 6" id="KW-0812">Transmembrane</keyword>
<dbReference type="GO" id="GO:0005886">
    <property type="term" value="C:plasma membrane"/>
    <property type="evidence" value="ECO:0007669"/>
    <property type="project" value="UniProtKB-SubCell"/>
</dbReference>
<feature type="transmembrane region" description="Helical" evidence="6">
    <location>
        <begin position="200"/>
        <end position="220"/>
    </location>
</feature>
<dbReference type="RefSeq" id="WP_097097891.1">
    <property type="nucleotide sequence ID" value="NZ_OCMY01000002.1"/>
</dbReference>
<feature type="domain" description="Major facilitator superfamily (MFS) profile" evidence="7">
    <location>
        <begin position="1"/>
        <end position="373"/>
    </location>
</feature>
<evidence type="ECO:0000313" key="8">
    <source>
        <dbReference type="EMBL" id="SOD59766.1"/>
    </source>
</evidence>
<keyword evidence="2" id="KW-1003">Cell membrane</keyword>
<evidence type="ECO:0000256" key="4">
    <source>
        <dbReference type="ARBA" id="ARBA00022989"/>
    </source>
</evidence>
<gene>
    <name evidence="8" type="ORF">SAMN06273570_4423</name>
</gene>
<evidence type="ECO:0000256" key="6">
    <source>
        <dbReference type="SAM" id="Phobius"/>
    </source>
</evidence>
<dbReference type="OrthoDB" id="2957247at2"/>
<reference evidence="9" key="1">
    <citation type="submission" date="2017-09" db="EMBL/GenBank/DDBJ databases">
        <authorList>
            <person name="Varghese N."/>
            <person name="Submissions S."/>
        </authorList>
    </citation>
    <scope>NUCLEOTIDE SEQUENCE [LARGE SCALE GENOMIC DNA]</scope>
    <source>
        <strain evidence="9">JKS000234</strain>
    </source>
</reference>
<feature type="transmembrane region" description="Helical" evidence="6">
    <location>
        <begin position="95"/>
        <end position="119"/>
    </location>
</feature>
<sequence length="373" mass="38843">MKGTALVLTGFSLIAITYGMARFAWGLMMPDVMHTIPLTPRISGVLSASSFAAYCVAVMLAPMLTSRAGPRFSAMVAALCAATGLLLLASAASPWLLGAGLFIAGLSAGLASPALADAVSQRIESRQQPQMNTAINAGTSMGIMLSVPILFWLPGGWRAACALFALLALICILPVWRQLPGKSDAARHSSWLSTLRQRSLQRLIVIALISGIASAAWWSFGPNLLHHIDVNASVVSLLWLVGGAAGIFGALTGPMAKWIGMNAVYRLSLCGMSLLLLLLALSHHYAWWLFPAVALGGAAYVTLSGVLLVWGAEATAHSPASGVGILFFMLAAGQVIGSLLFGQLYASAGAASALLLFAALPLAMLFLTPAKTD</sequence>
<evidence type="ECO:0000313" key="9">
    <source>
        <dbReference type="Proteomes" id="UP000219271"/>
    </source>
</evidence>
<evidence type="ECO:0000256" key="1">
    <source>
        <dbReference type="ARBA" id="ARBA00004651"/>
    </source>
</evidence>
<dbReference type="Pfam" id="PF07690">
    <property type="entry name" value="MFS_1"/>
    <property type="match status" value="1"/>
</dbReference>
<feature type="transmembrane region" description="Helical" evidence="6">
    <location>
        <begin position="232"/>
        <end position="251"/>
    </location>
</feature>
<evidence type="ECO:0000259" key="7">
    <source>
        <dbReference type="PROSITE" id="PS50850"/>
    </source>
</evidence>
<feature type="transmembrane region" description="Helical" evidence="6">
    <location>
        <begin position="72"/>
        <end position="89"/>
    </location>
</feature>
<organism evidence="8 9">
    <name type="scientific">Candidatus Pantoea floridensis</name>
    <dbReference type="NCBI Taxonomy" id="1938870"/>
    <lineage>
        <taxon>Bacteria</taxon>
        <taxon>Pseudomonadati</taxon>
        <taxon>Pseudomonadota</taxon>
        <taxon>Gammaproteobacteria</taxon>
        <taxon>Enterobacterales</taxon>
        <taxon>Erwiniaceae</taxon>
        <taxon>Pantoea</taxon>
    </lineage>
</organism>
<name>A0A286DM92_9GAMM</name>
<evidence type="ECO:0000256" key="5">
    <source>
        <dbReference type="ARBA" id="ARBA00023136"/>
    </source>
</evidence>
<keyword evidence="4 6" id="KW-1133">Transmembrane helix</keyword>
<keyword evidence="5 6" id="KW-0472">Membrane</keyword>
<dbReference type="AlphaFoldDB" id="A0A286DM92"/>
<dbReference type="Proteomes" id="UP000219271">
    <property type="component" value="Unassembled WGS sequence"/>
</dbReference>
<feature type="transmembrane region" description="Helical" evidence="6">
    <location>
        <begin position="263"/>
        <end position="281"/>
    </location>
</feature>
<dbReference type="InterPro" id="IPR011701">
    <property type="entry name" value="MFS"/>
</dbReference>
<feature type="transmembrane region" description="Helical" evidence="6">
    <location>
        <begin position="131"/>
        <end position="151"/>
    </location>
</feature>
<dbReference type="InterPro" id="IPR036259">
    <property type="entry name" value="MFS_trans_sf"/>
</dbReference>
<dbReference type="PANTHER" id="PTHR43124">
    <property type="entry name" value="PURINE EFFLUX PUMP PBUE"/>
    <property type="match status" value="1"/>
</dbReference>
<dbReference type="EMBL" id="OCMY01000002">
    <property type="protein sequence ID" value="SOD59766.1"/>
    <property type="molecule type" value="Genomic_DNA"/>
</dbReference>
<protein>
    <submittedName>
        <fullName evidence="8">Predicted arabinose efflux permease, MFS family</fullName>
    </submittedName>
</protein>
<dbReference type="SUPFAM" id="SSF103473">
    <property type="entry name" value="MFS general substrate transporter"/>
    <property type="match status" value="1"/>
</dbReference>
<dbReference type="InterPro" id="IPR020846">
    <property type="entry name" value="MFS_dom"/>
</dbReference>
<feature type="transmembrane region" description="Helical" evidence="6">
    <location>
        <begin position="45"/>
        <end position="65"/>
    </location>
</feature>
<feature type="transmembrane region" description="Helical" evidence="6">
    <location>
        <begin position="348"/>
        <end position="367"/>
    </location>
</feature>
<accession>A0A286DM92</accession>
<evidence type="ECO:0000256" key="3">
    <source>
        <dbReference type="ARBA" id="ARBA00022692"/>
    </source>
</evidence>